<keyword evidence="4 11" id="KW-0548">Nucleotidyltransferase</keyword>
<dbReference type="Gene3D" id="1.20.58.560">
    <property type="match status" value="1"/>
</dbReference>
<dbReference type="GO" id="GO:0000287">
    <property type="term" value="F:magnesium ion binding"/>
    <property type="evidence" value="ECO:0007669"/>
    <property type="project" value="UniProtKB-UniRule"/>
</dbReference>
<dbReference type="GO" id="GO:0005524">
    <property type="term" value="F:ATP binding"/>
    <property type="evidence" value="ECO:0007669"/>
    <property type="project" value="UniProtKB-UniRule"/>
</dbReference>
<feature type="binding site" evidence="11">
    <location>
        <position position="161"/>
    </location>
    <ligand>
        <name>ATP</name>
        <dbReference type="ChEBI" id="CHEBI:30616"/>
    </ligand>
</feature>
<dbReference type="GO" id="GO:0001680">
    <property type="term" value="P:tRNA 3'-terminal CCA addition"/>
    <property type="evidence" value="ECO:0007669"/>
    <property type="project" value="UniProtKB-UniRule"/>
</dbReference>
<dbReference type="AlphaFoldDB" id="A0A1I3V5U2"/>
<dbReference type="Gene3D" id="1.10.246.80">
    <property type="match status" value="1"/>
</dbReference>
<feature type="binding site" evidence="11">
    <location>
        <position position="118"/>
    </location>
    <ligand>
        <name>CTP</name>
        <dbReference type="ChEBI" id="CHEBI:37563"/>
    </ligand>
</feature>
<evidence type="ECO:0000313" key="15">
    <source>
        <dbReference type="EMBL" id="SFJ90510.1"/>
    </source>
</evidence>
<dbReference type="GO" id="GO:0004810">
    <property type="term" value="F:CCA tRNA nucleotidyltransferase activity"/>
    <property type="evidence" value="ECO:0007669"/>
    <property type="project" value="UniProtKB-UniRule"/>
</dbReference>
<feature type="domain" description="tRNA nucleotidyltransferase/poly(A) polymerase RNA and SrmB- binding" evidence="13">
    <location>
        <begin position="176"/>
        <end position="235"/>
    </location>
</feature>
<evidence type="ECO:0000256" key="9">
    <source>
        <dbReference type="ARBA" id="ARBA00022842"/>
    </source>
</evidence>
<dbReference type="InterPro" id="IPR002646">
    <property type="entry name" value="PolA_pol_head_dom"/>
</dbReference>
<evidence type="ECO:0000259" key="12">
    <source>
        <dbReference type="Pfam" id="PF01743"/>
    </source>
</evidence>
<dbReference type="NCBIfam" id="NF009814">
    <property type="entry name" value="PRK13299.1"/>
    <property type="match status" value="1"/>
</dbReference>
<dbReference type="SUPFAM" id="SSF81301">
    <property type="entry name" value="Nucleotidyltransferase"/>
    <property type="match status" value="1"/>
</dbReference>
<keyword evidence="8 11" id="KW-0067">ATP-binding</keyword>
<evidence type="ECO:0000259" key="13">
    <source>
        <dbReference type="Pfam" id="PF12627"/>
    </source>
</evidence>
<feature type="binding site" evidence="11">
    <location>
        <position position="164"/>
    </location>
    <ligand>
        <name>CTP</name>
        <dbReference type="ChEBI" id="CHEBI:37563"/>
    </ligand>
</feature>
<comment type="catalytic activity">
    <reaction evidence="11">
        <text>a tRNA with a 3' CCA end + 2 CTP + ATP = a tRNA with a 3' CCACCA end + 3 diphosphate</text>
        <dbReference type="Rhea" id="RHEA:76235"/>
        <dbReference type="Rhea" id="RHEA-COMP:10468"/>
        <dbReference type="Rhea" id="RHEA-COMP:18655"/>
        <dbReference type="ChEBI" id="CHEBI:30616"/>
        <dbReference type="ChEBI" id="CHEBI:33019"/>
        <dbReference type="ChEBI" id="CHEBI:37563"/>
        <dbReference type="ChEBI" id="CHEBI:83071"/>
        <dbReference type="ChEBI" id="CHEBI:195187"/>
    </reaction>
</comment>
<dbReference type="Proteomes" id="UP000199589">
    <property type="component" value="Unassembled WGS sequence"/>
</dbReference>
<dbReference type="CDD" id="cd05398">
    <property type="entry name" value="NT_ClassII-CCAase"/>
    <property type="match status" value="1"/>
</dbReference>
<sequence>MVNNRIELNKVFIDALPVLDKLNTAGFEAYFVGGSVRDALLGKEVNDVDIATSAFPLEVKHLFKKTIDVGIEHGTVMILSGNNSYEITTFRTESTYQDFRRPDSVTFVRSLKEDLKRRDFTINALAMDREGIIHDYFKGKEDLKSRLIKAVGIPDERFNEDALRMLRATRFASQLDFEIEENTVNAIKKHARLLEHIAMERIQIEFVKMLLGRSKNKGLIYFIETDLYVYCPGLDRQGLEGLINIEEDFENELQIWVSYLLLSSLKFNQHRGFLRSWKLSNKMIQDIEIVYNTIQERLHKQINVKTVYKVGINLSLETEKVLDLLGYPSNLGLVESTYNSLPIYSKKELAVSGSDLLKLTDHNAGKWLGDLLEQIEQAVLDKEIENDYSQILEWITDKQLIPEQKEI</sequence>
<feature type="binding site" evidence="11">
    <location>
        <position position="167"/>
    </location>
    <ligand>
        <name>CTP</name>
        <dbReference type="ChEBI" id="CHEBI:37563"/>
    </ligand>
</feature>
<dbReference type="GO" id="GO:0000049">
    <property type="term" value="F:tRNA binding"/>
    <property type="evidence" value="ECO:0007669"/>
    <property type="project" value="UniProtKB-UniRule"/>
</dbReference>
<feature type="domain" description="CCA-adding enzyme C-terminal" evidence="14">
    <location>
        <begin position="249"/>
        <end position="395"/>
    </location>
</feature>
<keyword evidence="9 11" id="KW-0460">Magnesium</keyword>
<comment type="similarity">
    <text evidence="11">Belongs to the tRNA nucleotidyltransferase/poly(A) polymerase family. Bacterial CCA-adding enzyme type 3 subfamily.</text>
</comment>
<feature type="binding site" evidence="11">
    <location>
        <position position="164"/>
    </location>
    <ligand>
        <name>ATP</name>
        <dbReference type="ChEBI" id="CHEBI:30616"/>
    </ligand>
</feature>
<dbReference type="HAMAP" id="MF_01263">
    <property type="entry name" value="CCA_bact_type3"/>
    <property type="match status" value="1"/>
</dbReference>
<evidence type="ECO:0000256" key="8">
    <source>
        <dbReference type="ARBA" id="ARBA00022840"/>
    </source>
</evidence>
<reference evidence="16" key="1">
    <citation type="submission" date="2016-10" db="EMBL/GenBank/DDBJ databases">
        <authorList>
            <person name="Varghese N."/>
            <person name="Submissions S."/>
        </authorList>
    </citation>
    <scope>NUCLEOTIDE SEQUENCE [LARGE SCALE GENOMIC DNA]</scope>
    <source>
        <strain evidence="16">DSM 16108</strain>
    </source>
</reference>
<keyword evidence="6 11" id="KW-0547">Nucleotide-binding</keyword>
<dbReference type="Pfam" id="PF01743">
    <property type="entry name" value="PolyA_pol"/>
    <property type="match status" value="1"/>
</dbReference>
<evidence type="ECO:0000256" key="10">
    <source>
        <dbReference type="ARBA" id="ARBA00022884"/>
    </source>
</evidence>
<dbReference type="PANTHER" id="PTHR46173:SF1">
    <property type="entry name" value="CCA TRNA NUCLEOTIDYLTRANSFERASE 1, MITOCHONDRIAL"/>
    <property type="match status" value="1"/>
</dbReference>
<evidence type="ECO:0000256" key="11">
    <source>
        <dbReference type="HAMAP-Rule" id="MF_01263"/>
    </source>
</evidence>
<organism evidence="15 16">
    <name type="scientific">Marinilactibacillus piezotolerans</name>
    <dbReference type="NCBI Taxonomy" id="258723"/>
    <lineage>
        <taxon>Bacteria</taxon>
        <taxon>Bacillati</taxon>
        <taxon>Bacillota</taxon>
        <taxon>Bacilli</taxon>
        <taxon>Lactobacillales</taxon>
        <taxon>Carnobacteriaceae</taxon>
        <taxon>Marinilactibacillus</taxon>
    </lineage>
</organism>
<comment type="subunit">
    <text evidence="11">Homodimer.</text>
</comment>
<comment type="cofactor">
    <cofactor evidence="1 11">
        <name>Mg(2+)</name>
        <dbReference type="ChEBI" id="CHEBI:18420"/>
    </cofactor>
</comment>
<keyword evidence="7 11" id="KW-0692">RNA repair</keyword>
<feature type="binding site" evidence="11">
    <location>
        <position position="170"/>
    </location>
    <ligand>
        <name>ATP</name>
        <dbReference type="ChEBI" id="CHEBI:30616"/>
    </ligand>
</feature>
<feature type="domain" description="Poly A polymerase head" evidence="12">
    <location>
        <begin position="29"/>
        <end position="148"/>
    </location>
</feature>
<dbReference type="GO" id="GO:0042245">
    <property type="term" value="P:RNA repair"/>
    <property type="evidence" value="ECO:0007669"/>
    <property type="project" value="UniProtKB-KW"/>
</dbReference>
<dbReference type="InterPro" id="IPR043519">
    <property type="entry name" value="NT_sf"/>
</dbReference>
<feature type="binding site" evidence="11">
    <location>
        <position position="37"/>
    </location>
    <ligand>
        <name>CTP</name>
        <dbReference type="ChEBI" id="CHEBI:37563"/>
    </ligand>
</feature>
<evidence type="ECO:0000256" key="2">
    <source>
        <dbReference type="ARBA" id="ARBA00022679"/>
    </source>
</evidence>
<feature type="binding site" evidence="11">
    <location>
        <position position="34"/>
    </location>
    <ligand>
        <name>CTP</name>
        <dbReference type="ChEBI" id="CHEBI:37563"/>
    </ligand>
</feature>
<feature type="binding site" evidence="11">
    <location>
        <position position="167"/>
    </location>
    <ligand>
        <name>ATP</name>
        <dbReference type="ChEBI" id="CHEBI:30616"/>
    </ligand>
</feature>
<evidence type="ECO:0000256" key="4">
    <source>
        <dbReference type="ARBA" id="ARBA00022695"/>
    </source>
</evidence>
<dbReference type="EMBL" id="FOSJ01000002">
    <property type="protein sequence ID" value="SFJ90510.1"/>
    <property type="molecule type" value="Genomic_DNA"/>
</dbReference>
<name>A0A1I3V5U2_9LACT</name>
<keyword evidence="10 11" id="KW-0694">RNA-binding</keyword>
<dbReference type="GO" id="GO:0160016">
    <property type="term" value="F:CCACCA tRNA nucleotidyltransferase activity"/>
    <property type="evidence" value="ECO:0007669"/>
    <property type="project" value="RHEA"/>
</dbReference>
<keyword evidence="3 11" id="KW-0819">tRNA processing</keyword>
<dbReference type="Gene3D" id="3.30.460.10">
    <property type="entry name" value="Beta Polymerase, domain 2"/>
    <property type="match status" value="1"/>
</dbReference>
<comment type="catalytic activity">
    <reaction evidence="11">
        <text>a tRNA precursor + 2 CTP + ATP = a tRNA with a 3' CCA end + 3 diphosphate</text>
        <dbReference type="Rhea" id="RHEA:14433"/>
        <dbReference type="Rhea" id="RHEA-COMP:10465"/>
        <dbReference type="Rhea" id="RHEA-COMP:10468"/>
        <dbReference type="ChEBI" id="CHEBI:30616"/>
        <dbReference type="ChEBI" id="CHEBI:33019"/>
        <dbReference type="ChEBI" id="CHEBI:37563"/>
        <dbReference type="ChEBI" id="CHEBI:74896"/>
        <dbReference type="ChEBI" id="CHEBI:83071"/>
        <dbReference type="EC" id="2.7.7.72"/>
    </reaction>
</comment>
<evidence type="ECO:0000256" key="6">
    <source>
        <dbReference type="ARBA" id="ARBA00022741"/>
    </source>
</evidence>
<keyword evidence="2 11" id="KW-0808">Transferase</keyword>
<comment type="function">
    <text evidence="11">Catalyzes the addition and repair of the essential 3'-terminal CCA sequence in tRNAs without using a nucleic acid template. Adds these three nucleotides in the order of C, C, and A to the tRNA nucleotide-73, using CTP and ATP as substrates and producing inorganic pyrophosphate. tRNA 3'-terminal CCA addition is required both for tRNA processing and repair. Also involved in tRNA surveillance by mediating tandem CCA addition to generate a CCACCA at the 3' terminus of unstable tRNAs. While stable tRNAs receive only 3'-terminal CCA, unstable tRNAs are marked with CCACCA and rapidly degraded.</text>
</comment>
<protein>
    <recommendedName>
        <fullName evidence="11">CCA-adding enzyme</fullName>
        <ecNumber evidence="11">2.7.7.72</ecNumber>
    </recommendedName>
    <alternativeName>
        <fullName evidence="11">CCA tRNA nucleotidyltransferase</fullName>
    </alternativeName>
    <alternativeName>
        <fullName evidence="11">tRNA CCA-pyrophosphorylase</fullName>
    </alternativeName>
    <alternativeName>
        <fullName evidence="11">tRNA adenylyl-/cytidylyl- transferase</fullName>
    </alternativeName>
    <alternativeName>
        <fullName evidence="11">tRNA nucleotidyltransferase</fullName>
    </alternativeName>
    <alternativeName>
        <fullName evidence="11">tRNA-NT</fullName>
    </alternativeName>
</protein>
<feature type="binding site" evidence="11">
    <location>
        <position position="118"/>
    </location>
    <ligand>
        <name>ATP</name>
        <dbReference type="ChEBI" id="CHEBI:30616"/>
    </ligand>
</feature>
<dbReference type="EC" id="2.7.7.72" evidence="11"/>
<comment type="miscellaneous">
    <text evidence="11">A single active site specifically recognizes both ATP and CTP and is responsible for their addition.</text>
</comment>
<dbReference type="InterPro" id="IPR032810">
    <property type="entry name" value="CCA-adding_enz_C"/>
</dbReference>
<proteinExistence type="inferred from homology"/>
<dbReference type="Pfam" id="PF12627">
    <property type="entry name" value="PolyA_pol_RNAbd"/>
    <property type="match status" value="1"/>
</dbReference>
<keyword evidence="5 11" id="KW-0479">Metal-binding</keyword>
<evidence type="ECO:0000256" key="1">
    <source>
        <dbReference type="ARBA" id="ARBA00001946"/>
    </source>
</evidence>
<feature type="binding site" evidence="11">
    <location>
        <position position="170"/>
    </location>
    <ligand>
        <name>CTP</name>
        <dbReference type="ChEBI" id="CHEBI:37563"/>
    </ligand>
</feature>
<dbReference type="RefSeq" id="WP_177206263.1">
    <property type="nucleotide sequence ID" value="NZ_FOSJ01000002.1"/>
</dbReference>
<dbReference type="InterPro" id="IPR050264">
    <property type="entry name" value="Bact_CCA-adding_enz_type3_sf"/>
</dbReference>
<dbReference type="PANTHER" id="PTHR46173">
    <property type="entry name" value="CCA TRNA NUCLEOTIDYLTRANSFERASE 1, MITOCHONDRIAL"/>
    <property type="match status" value="1"/>
</dbReference>
<keyword evidence="16" id="KW-1185">Reference proteome</keyword>
<accession>A0A1I3V5U2</accession>
<dbReference type="SUPFAM" id="SSF81891">
    <property type="entry name" value="Poly A polymerase C-terminal region-like"/>
    <property type="match status" value="1"/>
</dbReference>
<evidence type="ECO:0000256" key="3">
    <source>
        <dbReference type="ARBA" id="ARBA00022694"/>
    </source>
</evidence>
<dbReference type="Gene3D" id="1.10.110.30">
    <property type="match status" value="1"/>
</dbReference>
<feature type="binding site" evidence="11">
    <location>
        <position position="37"/>
    </location>
    <ligand>
        <name>ATP</name>
        <dbReference type="ChEBI" id="CHEBI:30616"/>
    </ligand>
</feature>
<dbReference type="Pfam" id="PF13735">
    <property type="entry name" value="tRNA_NucTran2_2"/>
    <property type="match status" value="1"/>
</dbReference>
<gene>
    <name evidence="11" type="primary">cca</name>
    <name evidence="15" type="ORF">SAMN04488569_100247</name>
</gene>
<evidence type="ECO:0000256" key="7">
    <source>
        <dbReference type="ARBA" id="ARBA00022800"/>
    </source>
</evidence>
<feature type="binding site" evidence="11">
    <location>
        <position position="161"/>
    </location>
    <ligand>
        <name>CTP</name>
        <dbReference type="ChEBI" id="CHEBI:37563"/>
    </ligand>
</feature>
<feature type="binding site" evidence="11">
    <location>
        <position position="49"/>
    </location>
    <ligand>
        <name>Mg(2+)</name>
        <dbReference type="ChEBI" id="CHEBI:18420"/>
    </ligand>
</feature>
<evidence type="ECO:0000259" key="14">
    <source>
        <dbReference type="Pfam" id="PF13735"/>
    </source>
</evidence>
<evidence type="ECO:0000313" key="16">
    <source>
        <dbReference type="Proteomes" id="UP000199589"/>
    </source>
</evidence>
<feature type="binding site" evidence="11">
    <location>
        <position position="34"/>
    </location>
    <ligand>
        <name>ATP</name>
        <dbReference type="ChEBI" id="CHEBI:30616"/>
    </ligand>
</feature>
<dbReference type="InterPro" id="IPR032828">
    <property type="entry name" value="PolyA_RNA-bd"/>
</dbReference>
<dbReference type="InterPro" id="IPR023068">
    <property type="entry name" value="CCA-adding_enz_firmicutes"/>
</dbReference>
<evidence type="ECO:0000256" key="5">
    <source>
        <dbReference type="ARBA" id="ARBA00022723"/>
    </source>
</evidence>
<feature type="binding site" evidence="11">
    <location>
        <position position="47"/>
    </location>
    <ligand>
        <name>Mg(2+)</name>
        <dbReference type="ChEBI" id="CHEBI:18420"/>
    </ligand>
</feature>